<dbReference type="Pfam" id="PF06277">
    <property type="entry name" value="EutA"/>
    <property type="match status" value="1"/>
</dbReference>
<reference evidence="1" key="1">
    <citation type="submission" date="2019-12" db="EMBL/GenBank/DDBJ databases">
        <authorList>
            <person name="zhang j."/>
            <person name="sun C.M."/>
        </authorList>
    </citation>
    <scope>NUCLEOTIDE SEQUENCE</scope>
    <source>
        <strain evidence="1">NS-1</strain>
    </source>
</reference>
<dbReference type="InterPro" id="IPR009377">
    <property type="entry name" value="EutA"/>
</dbReference>
<sequence>MGQKIISVGLDIGTSTTQLVISELILADLAGQGKVPSIEILTKEIKYRSKIYFTPLQSSDVIDGPAVREIVSNEYKLAGIEKKDIQSGAVIITGEAARKKNSKVISHQLADLIGEFVVATAGPDLESVIAGMGSGACRLSKENSEVIANFDIGGGTSNIAVFQKGELIDTACLNIGGRLIKFDDENRISYISKYVKEIAASLNLSLGIGDSLIDDGLQDKIKKIVEQMVQCFLELLGFKPLSDICKSLLVGSSLKNSYQLDKVSFSGGVGEYFYAVSHSQRKEFNDLIISYGDIGPLLALAIKDSELKNMVRISKTQEKINATVIGAGLHVSEISGSTITYTGNSLPQKNIPLIKLFTAETKEDLEGLGWKIRQRLQLYNFNDEKQRVALALKGPEVPSFSEVTEYARQITTGLREYIQAGLPVIIVLEHDFAKALGQALRTLLGIGYELICIDGINVNKGDYIDIGKPLSRGIVLPVIIKTLIFE</sequence>
<dbReference type="PIRSF" id="PIRSF012293">
    <property type="entry name" value="EutA"/>
    <property type="match status" value="1"/>
</dbReference>
<dbReference type="InterPro" id="IPR043129">
    <property type="entry name" value="ATPase_NBD"/>
</dbReference>
<dbReference type="Gene3D" id="3.30.420.40">
    <property type="match status" value="1"/>
</dbReference>
<name>A0A8A7K711_9FIRM</name>
<accession>A0A8A7K711</accession>
<dbReference type="EMBL" id="CP046640">
    <property type="protein sequence ID" value="QTL97573.1"/>
    <property type="molecule type" value="Genomic_DNA"/>
</dbReference>
<keyword evidence="2" id="KW-1185">Reference proteome</keyword>
<evidence type="ECO:0000313" key="1">
    <source>
        <dbReference type="EMBL" id="QTL97573.1"/>
    </source>
</evidence>
<dbReference type="PANTHER" id="PTHR32432">
    <property type="entry name" value="CELL DIVISION PROTEIN FTSA-RELATED"/>
    <property type="match status" value="1"/>
</dbReference>
<proteinExistence type="predicted"/>
<dbReference type="InterPro" id="IPR050696">
    <property type="entry name" value="FtsA/MreB"/>
</dbReference>
<dbReference type="AlphaFoldDB" id="A0A8A7K711"/>
<dbReference type="Proteomes" id="UP000665020">
    <property type="component" value="Chromosome"/>
</dbReference>
<dbReference type="RefSeq" id="WP_230869199.1">
    <property type="nucleotide sequence ID" value="NZ_CP046640.1"/>
</dbReference>
<evidence type="ECO:0000313" key="2">
    <source>
        <dbReference type="Proteomes" id="UP000665020"/>
    </source>
</evidence>
<gene>
    <name evidence="1" type="ORF">GM661_06045</name>
</gene>
<protein>
    <submittedName>
        <fullName evidence="1">Ethanolamine ammonia-lyase</fullName>
    </submittedName>
</protein>
<dbReference type="KEGG" id="ifn:GM661_06045"/>
<dbReference type="SUPFAM" id="SSF53067">
    <property type="entry name" value="Actin-like ATPase domain"/>
    <property type="match status" value="1"/>
</dbReference>
<organism evidence="1 2">
    <name type="scientific">Iocasia fonsfrigidae</name>
    <dbReference type="NCBI Taxonomy" id="2682810"/>
    <lineage>
        <taxon>Bacteria</taxon>
        <taxon>Bacillati</taxon>
        <taxon>Bacillota</taxon>
        <taxon>Clostridia</taxon>
        <taxon>Halanaerobiales</taxon>
        <taxon>Halanaerobiaceae</taxon>
        <taxon>Iocasia</taxon>
    </lineage>
</organism>
<dbReference type="PANTHER" id="PTHR32432:SF13">
    <property type="entry name" value="ETHANOLAMINE AMMONIA-LYASE REACTIVASE EUTA"/>
    <property type="match status" value="1"/>
</dbReference>